<dbReference type="Proteomes" id="UP000284676">
    <property type="component" value="Unassembled WGS sequence"/>
</dbReference>
<dbReference type="NCBIfam" id="TIGR00481">
    <property type="entry name" value="YbhB/YbcL family Raf kinase inhibitor-like protein"/>
    <property type="match status" value="1"/>
</dbReference>
<dbReference type="Gene3D" id="3.90.280.10">
    <property type="entry name" value="PEBP-like"/>
    <property type="match status" value="1"/>
</dbReference>
<name>A0A414PQ99_FUSMR</name>
<dbReference type="SUPFAM" id="SSF49777">
    <property type="entry name" value="PEBP-like"/>
    <property type="match status" value="1"/>
</dbReference>
<sequence length="184" mass="20223">MKKSLVLGTLLLGASAFGFELTSSGIENGYIKEKYGQYGTENIKGMPSLSLPLEWKGVPEGTKSFALVMQDYDAIPVTGFSWIHWVAVIPGSYTKLEENASLTNKDIIQGVNSWISSMGGLSKAEASHFGGPAPPDKEHTYEITIYALDKEIKLENGYYLNELYKEMEGHVLDSATLEGVYKTK</sequence>
<dbReference type="RefSeq" id="WP_005886597.1">
    <property type="nucleotide sequence ID" value="NZ_CABMMQ010000002.1"/>
</dbReference>
<dbReference type="PANTHER" id="PTHR30289:SF1">
    <property type="entry name" value="PEBP (PHOSPHATIDYLETHANOLAMINE-BINDING PROTEIN) FAMILY PROTEIN"/>
    <property type="match status" value="1"/>
</dbReference>
<dbReference type="Pfam" id="PF01161">
    <property type="entry name" value="PBP"/>
    <property type="match status" value="1"/>
</dbReference>
<evidence type="ECO:0000256" key="1">
    <source>
        <dbReference type="SAM" id="SignalP"/>
    </source>
</evidence>
<feature type="chain" id="PRO_5019165193" evidence="1">
    <location>
        <begin position="19"/>
        <end position="184"/>
    </location>
</feature>
<proteinExistence type="predicted"/>
<reference evidence="2 3" key="1">
    <citation type="submission" date="2018-08" db="EMBL/GenBank/DDBJ databases">
        <title>A genome reference for cultivated species of the human gut microbiota.</title>
        <authorList>
            <person name="Zou Y."/>
            <person name="Xue W."/>
            <person name="Luo G."/>
        </authorList>
    </citation>
    <scope>NUCLEOTIDE SEQUENCE [LARGE SCALE GENOMIC DNA]</scope>
    <source>
        <strain evidence="2 3">AM25-1</strain>
    </source>
</reference>
<evidence type="ECO:0000313" key="2">
    <source>
        <dbReference type="EMBL" id="RHF70718.1"/>
    </source>
</evidence>
<accession>A0A414PQ99</accession>
<keyword evidence="1" id="KW-0732">Signal</keyword>
<protein>
    <submittedName>
        <fullName evidence="2">YbhB/YbcL family Raf kinase inhibitor-like protein</fullName>
    </submittedName>
</protein>
<dbReference type="InterPro" id="IPR005247">
    <property type="entry name" value="YbhB_YbcL/LppC-like"/>
</dbReference>
<evidence type="ECO:0000313" key="3">
    <source>
        <dbReference type="Proteomes" id="UP000284676"/>
    </source>
</evidence>
<dbReference type="PANTHER" id="PTHR30289">
    <property type="entry name" value="UNCHARACTERIZED PROTEIN YBCL-RELATED"/>
    <property type="match status" value="1"/>
</dbReference>
<dbReference type="GeneID" id="62764407"/>
<dbReference type="InterPro" id="IPR036610">
    <property type="entry name" value="PEBP-like_sf"/>
</dbReference>
<feature type="signal peptide" evidence="1">
    <location>
        <begin position="1"/>
        <end position="18"/>
    </location>
</feature>
<organism evidence="2 3">
    <name type="scientific">Fusobacterium mortiferum</name>
    <dbReference type="NCBI Taxonomy" id="850"/>
    <lineage>
        <taxon>Bacteria</taxon>
        <taxon>Fusobacteriati</taxon>
        <taxon>Fusobacteriota</taxon>
        <taxon>Fusobacteriia</taxon>
        <taxon>Fusobacteriales</taxon>
        <taxon>Fusobacteriaceae</taxon>
        <taxon>Fusobacterium</taxon>
    </lineage>
</organism>
<dbReference type="InterPro" id="IPR008914">
    <property type="entry name" value="PEBP"/>
</dbReference>
<dbReference type="AlphaFoldDB" id="A0A414PQ99"/>
<comment type="caution">
    <text evidence="2">The sequence shown here is derived from an EMBL/GenBank/DDBJ whole genome shotgun (WGS) entry which is preliminary data.</text>
</comment>
<dbReference type="CDD" id="cd00865">
    <property type="entry name" value="PEBP_bact_arch"/>
    <property type="match status" value="1"/>
</dbReference>
<gene>
    <name evidence="2" type="ORF">DW663_09975</name>
</gene>
<dbReference type="EMBL" id="QRHL01000022">
    <property type="protein sequence ID" value="RHF70718.1"/>
    <property type="molecule type" value="Genomic_DNA"/>
</dbReference>